<dbReference type="AlphaFoldDB" id="J5KBD0"/>
<evidence type="ECO:0000256" key="5">
    <source>
        <dbReference type="ARBA" id="ARBA00022989"/>
    </source>
</evidence>
<evidence type="ECO:0000256" key="4">
    <source>
        <dbReference type="ARBA" id="ARBA00022692"/>
    </source>
</evidence>
<comment type="similarity">
    <text evidence="7 8">Belongs to the drug/metabolite transporter (DMT) superfamily. Small multidrug resistance (SMR) (TC 2.A.7.1) family.</text>
</comment>
<dbReference type="HOGENOM" id="CLU_133067_0_2_6"/>
<keyword evidence="3" id="KW-1003">Cell membrane</keyword>
<evidence type="ECO:0000256" key="9">
    <source>
        <dbReference type="SAM" id="Phobius"/>
    </source>
</evidence>
<sequence>MTQTYLFLFAAIGFEVLGTMLLPASQNFSKLLPTVVLIISYTFSFYLLAIISQKLPLSIVYASWSGIGIFSIAILSYIFYKQTLNWQTVCGLFLIVIGVTIVNIYKN</sequence>
<dbReference type="GO" id="GO:0022857">
    <property type="term" value="F:transmembrane transporter activity"/>
    <property type="evidence" value="ECO:0007669"/>
    <property type="project" value="InterPro"/>
</dbReference>
<proteinExistence type="inferred from homology"/>
<feature type="transmembrane region" description="Helical" evidence="9">
    <location>
        <begin position="31"/>
        <end position="51"/>
    </location>
</feature>
<evidence type="ECO:0000256" key="1">
    <source>
        <dbReference type="ARBA" id="ARBA00004651"/>
    </source>
</evidence>
<dbReference type="PANTHER" id="PTHR30561:SF1">
    <property type="entry name" value="MULTIDRUG TRANSPORTER EMRE"/>
    <property type="match status" value="1"/>
</dbReference>
<protein>
    <submittedName>
        <fullName evidence="10">Multidrug transporter EmrE</fullName>
    </submittedName>
</protein>
<name>J5KBD0_9GAMM</name>
<dbReference type="InterPro" id="IPR000390">
    <property type="entry name" value="Small_drug/metabolite_transptr"/>
</dbReference>
<dbReference type="STRING" id="1123866.NT01SARS_1123"/>
<evidence type="ECO:0000256" key="7">
    <source>
        <dbReference type="ARBA" id="ARBA00038032"/>
    </source>
</evidence>
<dbReference type="Pfam" id="PF00893">
    <property type="entry name" value="Multi_Drug_Res"/>
    <property type="match status" value="1"/>
</dbReference>
<organism evidence="10 11">
    <name type="scientific">SAR86 cluster bacterium SAR86A</name>
    <dbReference type="NCBI Taxonomy" id="1123866"/>
    <lineage>
        <taxon>Bacteria</taxon>
        <taxon>Pseudomonadati</taxon>
        <taxon>Pseudomonadota</taxon>
        <taxon>Gammaproteobacteria</taxon>
        <taxon>SAR86 cluster</taxon>
    </lineage>
</organism>
<evidence type="ECO:0000256" key="6">
    <source>
        <dbReference type="ARBA" id="ARBA00023136"/>
    </source>
</evidence>
<evidence type="ECO:0000256" key="3">
    <source>
        <dbReference type="ARBA" id="ARBA00022475"/>
    </source>
</evidence>
<dbReference type="Gene3D" id="1.10.3730.20">
    <property type="match status" value="1"/>
</dbReference>
<dbReference type="Proteomes" id="UP000010305">
    <property type="component" value="Unassembled WGS sequence"/>
</dbReference>
<reference evidence="10 11" key="1">
    <citation type="journal article" date="2012" name="ISME J.">
        <title>Genomic insights to SAR86, an abundant and uncultivated marine bacterial lineage.</title>
        <authorList>
            <person name="Dupont C.L."/>
            <person name="Rusch D.B."/>
            <person name="Yooseph S."/>
            <person name="Lombardo M.J."/>
            <person name="Richter R.A."/>
            <person name="Valas R."/>
            <person name="Novotny M."/>
            <person name="Yee-Greenbaum J."/>
            <person name="Selengut J.D."/>
            <person name="Haft D.H."/>
            <person name="Halpern A.L."/>
            <person name="Lasken R.S."/>
            <person name="Nealson K."/>
            <person name="Friedman R."/>
            <person name="Venter J.C."/>
        </authorList>
    </citation>
    <scope>NUCLEOTIDE SEQUENCE [LARGE SCALE GENOMIC DNA]</scope>
</reference>
<keyword evidence="4 8" id="KW-0812">Transmembrane</keyword>
<dbReference type="GO" id="GO:0005886">
    <property type="term" value="C:plasma membrane"/>
    <property type="evidence" value="ECO:0007669"/>
    <property type="project" value="UniProtKB-SubCell"/>
</dbReference>
<feature type="transmembrane region" description="Helical" evidence="9">
    <location>
        <begin position="5"/>
        <end position="25"/>
    </location>
</feature>
<dbReference type="InterPro" id="IPR045324">
    <property type="entry name" value="Small_multidrug_res"/>
</dbReference>
<keyword evidence="2" id="KW-0813">Transport</keyword>
<evidence type="ECO:0000256" key="2">
    <source>
        <dbReference type="ARBA" id="ARBA00022448"/>
    </source>
</evidence>
<feature type="transmembrane region" description="Helical" evidence="9">
    <location>
        <begin position="58"/>
        <end position="80"/>
    </location>
</feature>
<accession>J5KBD0</accession>
<comment type="subcellular location">
    <subcellularLocation>
        <location evidence="1 8">Cell membrane</location>
        <topology evidence="1 8">Multi-pass membrane protein</topology>
    </subcellularLocation>
</comment>
<evidence type="ECO:0000313" key="10">
    <source>
        <dbReference type="EMBL" id="EJP71316.1"/>
    </source>
</evidence>
<keyword evidence="6 9" id="KW-0472">Membrane</keyword>
<dbReference type="PANTHER" id="PTHR30561">
    <property type="entry name" value="SMR FAMILY PROTON-DEPENDENT DRUG EFFLUX TRANSPORTER SUGE"/>
    <property type="match status" value="1"/>
</dbReference>
<dbReference type="InterPro" id="IPR037185">
    <property type="entry name" value="EmrE-like"/>
</dbReference>
<evidence type="ECO:0000313" key="11">
    <source>
        <dbReference type="Proteomes" id="UP000010305"/>
    </source>
</evidence>
<feature type="transmembrane region" description="Helical" evidence="9">
    <location>
        <begin position="86"/>
        <end position="105"/>
    </location>
</feature>
<dbReference type="SUPFAM" id="SSF103481">
    <property type="entry name" value="Multidrug resistance efflux transporter EmrE"/>
    <property type="match status" value="1"/>
</dbReference>
<keyword evidence="5 9" id="KW-1133">Transmembrane helix</keyword>
<gene>
    <name evidence="10" type="primary">emrE</name>
    <name evidence="10" type="ORF">NT01SARS_1123</name>
</gene>
<dbReference type="EMBL" id="JH611157">
    <property type="protein sequence ID" value="EJP71316.1"/>
    <property type="molecule type" value="Genomic_DNA"/>
</dbReference>
<evidence type="ECO:0000256" key="8">
    <source>
        <dbReference type="RuleBase" id="RU003942"/>
    </source>
</evidence>